<name>A0A165DXV4_9BASI</name>
<dbReference type="EMBL" id="KV424029">
    <property type="protein sequence ID" value="KZT53763.1"/>
    <property type="molecule type" value="Genomic_DNA"/>
</dbReference>
<evidence type="ECO:0000313" key="2">
    <source>
        <dbReference type="EMBL" id="KZT53763.1"/>
    </source>
</evidence>
<keyword evidence="3" id="KW-1185">Reference proteome</keyword>
<protein>
    <submittedName>
        <fullName evidence="2">Uncharacterized protein</fullName>
    </submittedName>
</protein>
<organism evidence="2 3">
    <name type="scientific">Calocera cornea HHB12733</name>
    <dbReference type="NCBI Taxonomy" id="1353952"/>
    <lineage>
        <taxon>Eukaryota</taxon>
        <taxon>Fungi</taxon>
        <taxon>Dikarya</taxon>
        <taxon>Basidiomycota</taxon>
        <taxon>Agaricomycotina</taxon>
        <taxon>Dacrymycetes</taxon>
        <taxon>Dacrymycetales</taxon>
        <taxon>Dacrymycetaceae</taxon>
        <taxon>Calocera</taxon>
    </lineage>
</organism>
<feature type="compositionally biased region" description="Pro residues" evidence="1">
    <location>
        <begin position="125"/>
        <end position="138"/>
    </location>
</feature>
<proteinExistence type="predicted"/>
<gene>
    <name evidence="2" type="ORF">CALCODRAFT_37614</name>
</gene>
<dbReference type="Proteomes" id="UP000076842">
    <property type="component" value="Unassembled WGS sequence"/>
</dbReference>
<accession>A0A165DXV4</accession>
<evidence type="ECO:0000256" key="1">
    <source>
        <dbReference type="SAM" id="MobiDB-lite"/>
    </source>
</evidence>
<feature type="compositionally biased region" description="Low complexity" evidence="1">
    <location>
        <begin position="146"/>
        <end position="156"/>
    </location>
</feature>
<feature type="region of interest" description="Disordered" evidence="1">
    <location>
        <begin position="102"/>
        <end position="156"/>
    </location>
</feature>
<sequence length="156" mass="16721">MEASCCCLSPALPRPRESPFFRGCIAPFPNQQHQLSSRSLACFACCRLALTHAGGGGCAKDGVSGCRERHGSRGVRCGGPCTLHADGERPLQRWRRANRTRVAAGHSLPARRSSAHLTPILFEPSRPPPPTAQRPPPTAHARPRFRPSGSRGSPSA</sequence>
<dbReference type="AlphaFoldDB" id="A0A165DXV4"/>
<evidence type="ECO:0000313" key="3">
    <source>
        <dbReference type="Proteomes" id="UP000076842"/>
    </source>
</evidence>
<dbReference type="InParanoid" id="A0A165DXV4"/>
<reference evidence="2 3" key="1">
    <citation type="journal article" date="2016" name="Mol. Biol. Evol.">
        <title>Comparative Genomics of Early-Diverging Mushroom-Forming Fungi Provides Insights into the Origins of Lignocellulose Decay Capabilities.</title>
        <authorList>
            <person name="Nagy L.G."/>
            <person name="Riley R."/>
            <person name="Tritt A."/>
            <person name="Adam C."/>
            <person name="Daum C."/>
            <person name="Floudas D."/>
            <person name="Sun H."/>
            <person name="Yadav J.S."/>
            <person name="Pangilinan J."/>
            <person name="Larsson K.H."/>
            <person name="Matsuura K."/>
            <person name="Barry K."/>
            <person name="Labutti K."/>
            <person name="Kuo R."/>
            <person name="Ohm R.A."/>
            <person name="Bhattacharya S.S."/>
            <person name="Shirouzu T."/>
            <person name="Yoshinaga Y."/>
            <person name="Martin F.M."/>
            <person name="Grigoriev I.V."/>
            <person name="Hibbett D.S."/>
        </authorList>
    </citation>
    <scope>NUCLEOTIDE SEQUENCE [LARGE SCALE GENOMIC DNA]</scope>
    <source>
        <strain evidence="2 3">HHB12733</strain>
    </source>
</reference>